<keyword evidence="1" id="KW-1185">Reference proteome</keyword>
<dbReference type="RefSeq" id="XP_033456980.1">
    <property type="nucleotide sequence ID" value="XM_033608546.1"/>
</dbReference>
<dbReference type="OrthoDB" id="3483554at2759"/>
<reference evidence="2" key="2">
    <citation type="submission" date="2020-04" db="EMBL/GenBank/DDBJ databases">
        <authorList>
            <consortium name="NCBI Genome Project"/>
        </authorList>
    </citation>
    <scope>NUCLEOTIDE SEQUENCE</scope>
    <source>
        <strain evidence="2">CBS 342.82</strain>
    </source>
</reference>
<dbReference type="AlphaFoldDB" id="A0A6J3LXB5"/>
<evidence type="ECO:0000313" key="1">
    <source>
        <dbReference type="Proteomes" id="UP000504637"/>
    </source>
</evidence>
<dbReference type="GeneID" id="54366346"/>
<accession>A0A6J3LXB5</accession>
<reference evidence="2" key="3">
    <citation type="submission" date="2025-08" db="UniProtKB">
        <authorList>
            <consortium name="RefSeq"/>
        </authorList>
    </citation>
    <scope>IDENTIFICATION</scope>
    <source>
        <strain evidence="2">CBS 342.82</strain>
    </source>
</reference>
<proteinExistence type="predicted"/>
<gene>
    <name evidence="2" type="ORF">K489DRAFT_434048</name>
</gene>
<evidence type="ECO:0000313" key="2">
    <source>
        <dbReference type="RefSeq" id="XP_033456980.1"/>
    </source>
</evidence>
<name>A0A6J3LXB5_9PEZI</name>
<dbReference type="Proteomes" id="UP000504637">
    <property type="component" value="Unplaced"/>
</dbReference>
<reference evidence="2" key="1">
    <citation type="submission" date="2020-01" db="EMBL/GenBank/DDBJ databases">
        <authorList>
            <consortium name="DOE Joint Genome Institute"/>
            <person name="Haridas S."/>
            <person name="Albert R."/>
            <person name="Binder M."/>
            <person name="Bloem J."/>
            <person name="Labutti K."/>
            <person name="Salamov A."/>
            <person name="Andreopoulos B."/>
            <person name="Baker S.E."/>
            <person name="Barry K."/>
            <person name="Bills G."/>
            <person name="Bluhm B.H."/>
            <person name="Cannon C."/>
            <person name="Castanera R."/>
            <person name="Culley D.E."/>
            <person name="Daum C."/>
            <person name="Ezra D."/>
            <person name="Gonzalez J.B."/>
            <person name="Henrissat B."/>
            <person name="Kuo A."/>
            <person name="Liang C."/>
            <person name="Lipzen A."/>
            <person name="Lutzoni F."/>
            <person name="Magnuson J."/>
            <person name="Mondo S."/>
            <person name="Nolan M."/>
            <person name="Ohm R."/>
            <person name="Pangilinan J."/>
            <person name="Park H.-J."/>
            <person name="Ramirez L."/>
            <person name="Alfaro M."/>
            <person name="Sun H."/>
            <person name="Tritt A."/>
            <person name="Yoshinaga Y."/>
            <person name="Zwiers L.-H."/>
            <person name="Turgeon B.G."/>
            <person name="Goodwin S.B."/>
            <person name="Spatafora J.W."/>
            <person name="Crous P.W."/>
            <person name="Grigoriev I.V."/>
        </authorList>
    </citation>
    <scope>NUCLEOTIDE SEQUENCE</scope>
    <source>
        <strain evidence="2">CBS 342.82</strain>
    </source>
</reference>
<protein>
    <submittedName>
        <fullName evidence="2">Uncharacterized protein</fullName>
    </submittedName>
</protein>
<organism evidence="2">
    <name type="scientific">Dissoconium aciculare CBS 342.82</name>
    <dbReference type="NCBI Taxonomy" id="1314786"/>
    <lineage>
        <taxon>Eukaryota</taxon>
        <taxon>Fungi</taxon>
        <taxon>Dikarya</taxon>
        <taxon>Ascomycota</taxon>
        <taxon>Pezizomycotina</taxon>
        <taxon>Dothideomycetes</taxon>
        <taxon>Dothideomycetidae</taxon>
        <taxon>Mycosphaerellales</taxon>
        <taxon>Dissoconiaceae</taxon>
        <taxon>Dissoconium</taxon>
    </lineage>
</organism>
<sequence>MPLPDPLPSPLTKEIARTRLVKQQGLDPITPYERKYSHVPEVWIRNHLWEQTSTCSEEIIQKPECRLLAADRKAAYLWDKPLLFWYSYSYPHQPRKGGRMFAGNPTVRLASFDLRAQSLYLHLRGSLTQSPYLQVCTNPEYVAKDITRYLNSGICSPRVVLIDPRPRLRAGLPIIHYDSELGRYSTRMPADVSQLRERAGISPDHYLCLWEITTEEIVHEWEWTDPSQSWHWYENTVEPALRKHQEQS</sequence>